<dbReference type="Proteomes" id="UP000886998">
    <property type="component" value="Unassembled WGS sequence"/>
</dbReference>
<sequence>MRLRGRDFAASATHSTVFPPLSSSHSGSSLPQTHGDSSDYPPFLFSFFPSNTIPSTPAFEENTTQKSDPQRFCFFPYLRLPEPKNKELCGN</sequence>
<gene>
    <name evidence="2" type="ORF">TNIN_233061</name>
</gene>
<evidence type="ECO:0000256" key="1">
    <source>
        <dbReference type="SAM" id="MobiDB-lite"/>
    </source>
</evidence>
<protein>
    <submittedName>
        <fullName evidence="2">Uncharacterized protein</fullName>
    </submittedName>
</protein>
<evidence type="ECO:0000313" key="2">
    <source>
        <dbReference type="EMBL" id="GFY48960.1"/>
    </source>
</evidence>
<name>A0A8X7BYU5_9ARAC</name>
<evidence type="ECO:0000313" key="3">
    <source>
        <dbReference type="Proteomes" id="UP000886998"/>
    </source>
</evidence>
<reference evidence="2" key="1">
    <citation type="submission" date="2020-08" db="EMBL/GenBank/DDBJ databases">
        <title>Multicomponent nature underlies the extraordinary mechanical properties of spider dragline silk.</title>
        <authorList>
            <person name="Kono N."/>
            <person name="Nakamura H."/>
            <person name="Mori M."/>
            <person name="Yoshida Y."/>
            <person name="Ohtoshi R."/>
            <person name="Malay A.D."/>
            <person name="Moran D.A.P."/>
            <person name="Tomita M."/>
            <person name="Numata K."/>
            <person name="Arakawa K."/>
        </authorList>
    </citation>
    <scope>NUCLEOTIDE SEQUENCE</scope>
</reference>
<organism evidence="2 3">
    <name type="scientific">Trichonephila inaurata madagascariensis</name>
    <dbReference type="NCBI Taxonomy" id="2747483"/>
    <lineage>
        <taxon>Eukaryota</taxon>
        <taxon>Metazoa</taxon>
        <taxon>Ecdysozoa</taxon>
        <taxon>Arthropoda</taxon>
        <taxon>Chelicerata</taxon>
        <taxon>Arachnida</taxon>
        <taxon>Araneae</taxon>
        <taxon>Araneomorphae</taxon>
        <taxon>Entelegynae</taxon>
        <taxon>Araneoidea</taxon>
        <taxon>Nephilidae</taxon>
        <taxon>Trichonephila</taxon>
        <taxon>Trichonephila inaurata</taxon>
    </lineage>
</organism>
<comment type="caution">
    <text evidence="2">The sequence shown here is derived from an EMBL/GenBank/DDBJ whole genome shotgun (WGS) entry which is preliminary data.</text>
</comment>
<accession>A0A8X7BYU5</accession>
<proteinExistence type="predicted"/>
<feature type="region of interest" description="Disordered" evidence="1">
    <location>
        <begin position="16"/>
        <end position="37"/>
    </location>
</feature>
<dbReference type="EMBL" id="BMAV01006723">
    <property type="protein sequence ID" value="GFY48960.1"/>
    <property type="molecule type" value="Genomic_DNA"/>
</dbReference>
<keyword evidence="3" id="KW-1185">Reference proteome</keyword>
<dbReference type="AlphaFoldDB" id="A0A8X7BYU5"/>